<evidence type="ECO:0000313" key="4">
    <source>
        <dbReference type="EMBL" id="WAR24975.1"/>
    </source>
</evidence>
<dbReference type="Gene3D" id="1.10.720.30">
    <property type="entry name" value="SAP domain"/>
    <property type="match status" value="1"/>
</dbReference>
<keyword evidence="5" id="KW-1185">Reference proteome</keyword>
<accession>A0ABY7FSI5</accession>
<dbReference type="PANTHER" id="PTHR12990">
    <property type="entry name" value="ARMET-LIKE PROTEIN"/>
    <property type="match status" value="1"/>
</dbReference>
<evidence type="ECO:0000256" key="1">
    <source>
        <dbReference type="ARBA" id="ARBA00014267"/>
    </source>
</evidence>
<evidence type="ECO:0000259" key="3">
    <source>
        <dbReference type="Pfam" id="PF10208"/>
    </source>
</evidence>
<dbReference type="PANTHER" id="PTHR12990:SF5">
    <property type="entry name" value="MESENCEPHALIC ASTROCYTE-DERIVED NEUROTROPHIC FACTOR HOMOLOG"/>
    <property type="match status" value="1"/>
</dbReference>
<dbReference type="SUPFAM" id="SSF68906">
    <property type="entry name" value="SAP domain"/>
    <property type="match status" value="1"/>
</dbReference>
<evidence type="ECO:0000313" key="5">
    <source>
        <dbReference type="Proteomes" id="UP001164746"/>
    </source>
</evidence>
<feature type="domain" description="ARMET C-terminal" evidence="3">
    <location>
        <begin position="42"/>
        <end position="81"/>
    </location>
</feature>
<gene>
    <name evidence="4" type="ORF">MAR_010679</name>
</gene>
<dbReference type="EMBL" id="CP111025">
    <property type="protein sequence ID" value="WAR24975.1"/>
    <property type="molecule type" value="Genomic_DNA"/>
</dbReference>
<dbReference type="Pfam" id="PF10208">
    <property type="entry name" value="ARMET_C"/>
    <property type="match status" value="1"/>
</dbReference>
<evidence type="ECO:0000256" key="2">
    <source>
        <dbReference type="ARBA" id="ARBA00032923"/>
    </source>
</evidence>
<name>A0ABY7FSI5_MYAAR</name>
<dbReference type="Proteomes" id="UP001164746">
    <property type="component" value="Chromosome 14"/>
</dbReference>
<sequence>MVPAGVMKTQHSFQYHVRHGPIITASSVQNRSTPANEQTACKLKVKDLKKILSDWDEERACRGCSEKSDFVRAVKELMPKHAPEAYAKLKARDEL</sequence>
<organism evidence="4 5">
    <name type="scientific">Mya arenaria</name>
    <name type="common">Soft-shell clam</name>
    <dbReference type="NCBI Taxonomy" id="6604"/>
    <lineage>
        <taxon>Eukaryota</taxon>
        <taxon>Metazoa</taxon>
        <taxon>Spiralia</taxon>
        <taxon>Lophotrochozoa</taxon>
        <taxon>Mollusca</taxon>
        <taxon>Bivalvia</taxon>
        <taxon>Autobranchia</taxon>
        <taxon>Heteroconchia</taxon>
        <taxon>Euheterodonta</taxon>
        <taxon>Imparidentia</taxon>
        <taxon>Neoheterodontei</taxon>
        <taxon>Myida</taxon>
        <taxon>Myoidea</taxon>
        <taxon>Myidae</taxon>
        <taxon>Mya</taxon>
    </lineage>
</organism>
<reference evidence="4" key="1">
    <citation type="submission" date="2022-11" db="EMBL/GenBank/DDBJ databases">
        <title>Centuries of genome instability and evolution in soft-shell clam transmissible cancer (bioRxiv).</title>
        <authorList>
            <person name="Hart S.F.M."/>
            <person name="Yonemitsu M.A."/>
            <person name="Giersch R.M."/>
            <person name="Beal B.F."/>
            <person name="Arriagada G."/>
            <person name="Davis B.W."/>
            <person name="Ostrander E.A."/>
            <person name="Goff S.P."/>
            <person name="Metzger M.J."/>
        </authorList>
    </citation>
    <scope>NUCLEOTIDE SEQUENCE</scope>
    <source>
        <strain evidence="4">MELC-2E11</strain>
        <tissue evidence="4">Siphon/mantle</tissue>
    </source>
</reference>
<proteinExistence type="predicted"/>
<protein>
    <recommendedName>
        <fullName evidence="1">Mesencephalic astrocyte-derived neurotrophic factor homolog</fullName>
    </recommendedName>
    <alternativeName>
        <fullName evidence="2">MANF/CDNF-like protein</fullName>
    </alternativeName>
</protein>
<dbReference type="InterPro" id="IPR036361">
    <property type="entry name" value="SAP_dom_sf"/>
</dbReference>
<dbReference type="InterPro" id="IPR019345">
    <property type="entry name" value="ARMET_C"/>
</dbReference>
<dbReference type="InterPro" id="IPR045333">
    <property type="entry name" value="ARMET-like"/>
</dbReference>